<dbReference type="GO" id="GO:0005737">
    <property type="term" value="C:cytoplasm"/>
    <property type="evidence" value="ECO:0007669"/>
    <property type="project" value="UniProtKB-SubCell"/>
</dbReference>
<comment type="subcellular location">
    <subcellularLocation>
        <location evidence="4">Cytoplasm</location>
    </subcellularLocation>
</comment>
<evidence type="ECO:0000256" key="2">
    <source>
        <dbReference type="ARBA" id="ARBA00011742"/>
    </source>
</evidence>
<protein>
    <recommendedName>
        <fullName evidence="3 4">Translation machinery-associated protein 22</fullName>
    </recommendedName>
</protein>
<dbReference type="GO" id="GO:0001731">
    <property type="term" value="P:formation of translation preinitiation complex"/>
    <property type="evidence" value="ECO:0007669"/>
    <property type="project" value="TreeGrafter"/>
</dbReference>
<comment type="subunit">
    <text evidence="2 4">Interacts with the 40S ribosomal subunit.</text>
</comment>
<dbReference type="InterPro" id="IPR050318">
    <property type="entry name" value="DENR/SUI1_TIF"/>
</dbReference>
<dbReference type="CDD" id="cd11607">
    <property type="entry name" value="DENR_C"/>
    <property type="match status" value="1"/>
</dbReference>
<dbReference type="Pfam" id="PF01253">
    <property type="entry name" value="SUI1"/>
    <property type="match status" value="1"/>
</dbReference>
<evidence type="ECO:0000256" key="3">
    <source>
        <dbReference type="ARBA" id="ARBA00020058"/>
    </source>
</evidence>
<keyword evidence="4" id="KW-0963">Cytoplasm</keyword>
<gene>
    <name evidence="6" type="primary">TMA22</name>
    <name evidence="6" type="ORF">A0J61_02652</name>
</gene>
<evidence type="ECO:0000259" key="5">
    <source>
        <dbReference type="PROSITE" id="PS50296"/>
    </source>
</evidence>
<dbReference type="InterPro" id="IPR001950">
    <property type="entry name" value="SUI1"/>
</dbReference>
<dbReference type="PANTHER" id="PTHR12789">
    <property type="entry name" value="DENSITY-REGULATED PROTEIN HOMOLOG"/>
    <property type="match status" value="1"/>
</dbReference>
<dbReference type="GO" id="GO:0002188">
    <property type="term" value="P:translation reinitiation"/>
    <property type="evidence" value="ECO:0007669"/>
    <property type="project" value="TreeGrafter"/>
</dbReference>
<dbReference type="InterPro" id="IPR036877">
    <property type="entry name" value="SUI1_dom_sf"/>
</dbReference>
<dbReference type="OrthoDB" id="277199at2759"/>
<dbReference type="SUPFAM" id="SSF55159">
    <property type="entry name" value="eIF1-like"/>
    <property type="match status" value="1"/>
</dbReference>
<dbReference type="EMBL" id="LUGH01000102">
    <property type="protein sequence ID" value="OBZ89310.1"/>
    <property type="molecule type" value="Genomic_DNA"/>
</dbReference>
<comment type="caution">
    <text evidence="6">The sequence shown here is derived from an EMBL/GenBank/DDBJ whole genome shotgun (WGS) entry which is preliminary data.</text>
</comment>
<dbReference type="GO" id="GO:0032790">
    <property type="term" value="P:ribosome disassembly"/>
    <property type="evidence" value="ECO:0007669"/>
    <property type="project" value="EnsemblFungi"/>
</dbReference>
<keyword evidence="4" id="KW-0687">Ribonucleoprotein</keyword>
<accession>A0A1C7NJZ1</accession>
<dbReference type="InterPro" id="IPR048517">
    <property type="entry name" value="DENR_N"/>
</dbReference>
<dbReference type="Pfam" id="PF21023">
    <property type="entry name" value="DENR_N"/>
    <property type="match status" value="1"/>
</dbReference>
<dbReference type="Gene3D" id="3.30.780.10">
    <property type="entry name" value="SUI1-like domain"/>
    <property type="match status" value="1"/>
</dbReference>
<evidence type="ECO:0000256" key="1">
    <source>
        <dbReference type="ARBA" id="ARBA00007514"/>
    </source>
</evidence>
<dbReference type="STRING" id="101091.A0A1C7NJZ1"/>
<name>A0A1C7NJZ1_9FUNG</name>
<dbReference type="GO" id="GO:0000184">
    <property type="term" value="P:nuclear-transcribed mRNA catabolic process, nonsense-mediated decay"/>
    <property type="evidence" value="ECO:0007669"/>
    <property type="project" value="EnsemblFungi"/>
</dbReference>
<feature type="domain" description="SUI1" evidence="5">
    <location>
        <begin position="95"/>
        <end position="166"/>
    </location>
</feature>
<sequence length="190" mass="21697">MEPRKVYLCGICTMPLEYCEFSGTQEKCKLWLREHDEDKYEELYGGVNAVTEGVEKATLDEDTGDKKDRTVVKDKSAKLEAKLEREIKKKMASRVIIKRIERTKRKSVTTIFGLDVFGVDMKKAAKMFANRFACGSSVAKNNQGQDEIVVQGDFSDDIHELILTTWPDLVPKDNIDRVEEKKKKKGENQA</sequence>
<comment type="domain">
    <text evidence="4">The SUI1 domain may be involved in RNA binding.</text>
</comment>
<proteinExistence type="inferred from homology"/>
<evidence type="ECO:0000313" key="6">
    <source>
        <dbReference type="EMBL" id="OBZ89310.1"/>
    </source>
</evidence>
<evidence type="ECO:0000256" key="4">
    <source>
        <dbReference type="RuleBase" id="RU361273"/>
    </source>
</evidence>
<organism evidence="6 7">
    <name type="scientific">Choanephora cucurbitarum</name>
    <dbReference type="NCBI Taxonomy" id="101091"/>
    <lineage>
        <taxon>Eukaryota</taxon>
        <taxon>Fungi</taxon>
        <taxon>Fungi incertae sedis</taxon>
        <taxon>Mucoromycota</taxon>
        <taxon>Mucoromycotina</taxon>
        <taxon>Mucoromycetes</taxon>
        <taxon>Mucorales</taxon>
        <taxon>Mucorineae</taxon>
        <taxon>Choanephoraceae</taxon>
        <taxon>Choanephoroideae</taxon>
        <taxon>Choanephora</taxon>
    </lineage>
</organism>
<dbReference type="PANTHER" id="PTHR12789:SF0">
    <property type="entry name" value="DENSITY-REGULATED PROTEIN"/>
    <property type="match status" value="1"/>
</dbReference>
<comment type="similarity">
    <text evidence="1 4">Belongs to the DENR family.</text>
</comment>
<dbReference type="GO" id="GO:0003729">
    <property type="term" value="F:mRNA binding"/>
    <property type="evidence" value="ECO:0007669"/>
    <property type="project" value="TreeGrafter"/>
</dbReference>
<evidence type="ECO:0000313" key="7">
    <source>
        <dbReference type="Proteomes" id="UP000093000"/>
    </source>
</evidence>
<dbReference type="GO" id="GO:0003743">
    <property type="term" value="F:translation initiation factor activity"/>
    <property type="evidence" value="ECO:0007669"/>
    <property type="project" value="InterPro"/>
</dbReference>
<dbReference type="PROSITE" id="PS50296">
    <property type="entry name" value="SUI1"/>
    <property type="match status" value="1"/>
</dbReference>
<keyword evidence="4" id="KW-0689">Ribosomal protein</keyword>
<dbReference type="AlphaFoldDB" id="A0A1C7NJZ1"/>
<dbReference type="InParanoid" id="A0A1C7NJZ1"/>
<dbReference type="Proteomes" id="UP000093000">
    <property type="component" value="Unassembled WGS sequence"/>
</dbReference>
<dbReference type="NCBIfam" id="TIGR01159">
    <property type="entry name" value="DRP1"/>
    <property type="match status" value="1"/>
</dbReference>
<keyword evidence="7" id="KW-1185">Reference proteome</keyword>
<dbReference type="InterPro" id="IPR005873">
    <property type="entry name" value="DENR_eukaryotes"/>
</dbReference>
<dbReference type="GO" id="GO:0005840">
    <property type="term" value="C:ribosome"/>
    <property type="evidence" value="ECO:0007669"/>
    <property type="project" value="UniProtKB-KW"/>
</dbReference>
<reference evidence="6 7" key="1">
    <citation type="submission" date="2016-03" db="EMBL/GenBank/DDBJ databases">
        <title>Choanephora cucurbitarum.</title>
        <authorList>
            <person name="Min B."/>
            <person name="Park H."/>
            <person name="Park J.-H."/>
            <person name="Shin H.-D."/>
            <person name="Choi I.-G."/>
        </authorList>
    </citation>
    <scope>NUCLEOTIDE SEQUENCE [LARGE SCALE GENOMIC DNA]</scope>
    <source>
        <strain evidence="6 7">KUS-F28377</strain>
    </source>
</reference>
<dbReference type="InterPro" id="IPR046447">
    <property type="entry name" value="DENR_C"/>
</dbReference>
<dbReference type="FunCoup" id="A0A1C7NJZ1">
    <property type="interactions" value="719"/>
</dbReference>
<dbReference type="GO" id="GO:1990904">
    <property type="term" value="C:ribonucleoprotein complex"/>
    <property type="evidence" value="ECO:0007669"/>
    <property type="project" value="UniProtKB-KW"/>
</dbReference>